<organism evidence="1 2">
    <name type="scientific">Phlebia brevispora</name>
    <dbReference type="NCBI Taxonomy" id="194682"/>
    <lineage>
        <taxon>Eukaryota</taxon>
        <taxon>Fungi</taxon>
        <taxon>Dikarya</taxon>
        <taxon>Basidiomycota</taxon>
        <taxon>Agaricomycotina</taxon>
        <taxon>Agaricomycetes</taxon>
        <taxon>Polyporales</taxon>
        <taxon>Meruliaceae</taxon>
        <taxon>Phlebia</taxon>
    </lineage>
</organism>
<sequence>MSGAPPLSDPAYVRTAEHLMAAKMYSLAACVMLFYDTALTFGDEVEKIWQRPFTGATVLWFLSVGIHSLERELRRSIDFSAYNQQWPESVCNRFVLFPEALKTVIIAVIGVIFILRLYAIYSRSRLILGVFSALLCAELGVKIWAFTDGVSVKLPPGLISCILTGKTPNRYVWTFVVELIFDTCVFFATIVKTLKIHRASSPSHNMLIRIMLRDGILYFAVIFGANLITVIFFLTATVSNTFGRVWMLCATMTSLLAARHQADQC</sequence>
<dbReference type="EMBL" id="JANHOG010001737">
    <property type="protein sequence ID" value="KAJ3532349.1"/>
    <property type="molecule type" value="Genomic_DNA"/>
</dbReference>
<reference evidence="1" key="1">
    <citation type="submission" date="2022-07" db="EMBL/GenBank/DDBJ databases">
        <title>Genome Sequence of Phlebia brevispora.</title>
        <authorList>
            <person name="Buettner E."/>
        </authorList>
    </citation>
    <scope>NUCLEOTIDE SEQUENCE</scope>
    <source>
        <strain evidence="1">MPL23</strain>
    </source>
</reference>
<evidence type="ECO:0000313" key="1">
    <source>
        <dbReference type="EMBL" id="KAJ3532349.1"/>
    </source>
</evidence>
<proteinExistence type="predicted"/>
<dbReference type="Proteomes" id="UP001148662">
    <property type="component" value="Unassembled WGS sequence"/>
</dbReference>
<gene>
    <name evidence="1" type="ORF">NM688_g7438</name>
</gene>
<protein>
    <submittedName>
        <fullName evidence="1">Uncharacterized protein</fullName>
    </submittedName>
</protein>
<evidence type="ECO:0000313" key="2">
    <source>
        <dbReference type="Proteomes" id="UP001148662"/>
    </source>
</evidence>
<comment type="caution">
    <text evidence="1">The sequence shown here is derived from an EMBL/GenBank/DDBJ whole genome shotgun (WGS) entry which is preliminary data.</text>
</comment>
<accession>A0ACC1S547</accession>
<name>A0ACC1S547_9APHY</name>
<keyword evidence="2" id="KW-1185">Reference proteome</keyword>